<reference evidence="1" key="1">
    <citation type="journal article" date="2021" name="PeerJ">
        <title>Extensive microbial diversity within the chicken gut microbiome revealed by metagenomics and culture.</title>
        <authorList>
            <person name="Gilroy R."/>
            <person name="Ravi A."/>
            <person name="Getino M."/>
            <person name="Pursley I."/>
            <person name="Horton D.L."/>
            <person name="Alikhan N.F."/>
            <person name="Baker D."/>
            <person name="Gharbi K."/>
            <person name="Hall N."/>
            <person name="Watson M."/>
            <person name="Adriaenssens E.M."/>
            <person name="Foster-Nyarko E."/>
            <person name="Jarju S."/>
            <person name="Secka A."/>
            <person name="Antonio M."/>
            <person name="Oren A."/>
            <person name="Chaudhuri R.R."/>
            <person name="La Ragione R."/>
            <person name="Hildebrand F."/>
            <person name="Pallen M.J."/>
        </authorList>
    </citation>
    <scope>NUCLEOTIDE SEQUENCE</scope>
    <source>
        <strain evidence="1">ChiGjej6B6-14162</strain>
    </source>
</reference>
<gene>
    <name evidence="1" type="ORF">H9977_03225</name>
</gene>
<reference evidence="1" key="2">
    <citation type="submission" date="2021-04" db="EMBL/GenBank/DDBJ databases">
        <authorList>
            <person name="Gilroy R."/>
        </authorList>
    </citation>
    <scope>NUCLEOTIDE SEQUENCE</scope>
    <source>
        <strain evidence="1">ChiGjej6B6-14162</strain>
    </source>
</reference>
<evidence type="ECO:0000313" key="2">
    <source>
        <dbReference type="Proteomes" id="UP000886740"/>
    </source>
</evidence>
<dbReference type="Proteomes" id="UP000886740">
    <property type="component" value="Unassembled WGS sequence"/>
</dbReference>
<proteinExistence type="predicted"/>
<accession>A0A9D2BFE2</accession>
<protein>
    <submittedName>
        <fullName evidence="1">Uncharacterized protein</fullName>
    </submittedName>
</protein>
<comment type="caution">
    <text evidence="1">The sequence shown here is derived from an EMBL/GenBank/DDBJ whole genome shotgun (WGS) entry which is preliminary data.</text>
</comment>
<dbReference type="EMBL" id="DXEL01000027">
    <property type="protein sequence ID" value="HIX74038.1"/>
    <property type="molecule type" value="Genomic_DNA"/>
</dbReference>
<sequence>MEILDRIIGEIKDAFKYCKTRSKHKYYGDRFEEWVVRNSNIQKIHPGKGKPFWKLLEWRGDKYIDGYSPLSSSAPDLLLECLSDQNRPFYNLGEIIAIECKWKSKEADFFLKLEDIEKYETYVREYSRYPVKCLFYVFGFGWSDNGPETVYVIPSYKIYDYDKTNDEAPTITFLQKGSREEKAKLFEKYKCAGPCVMYRI</sequence>
<organism evidence="1 2">
    <name type="scientific">Candidatus Parabacteroides intestinipullorum</name>
    <dbReference type="NCBI Taxonomy" id="2838723"/>
    <lineage>
        <taxon>Bacteria</taxon>
        <taxon>Pseudomonadati</taxon>
        <taxon>Bacteroidota</taxon>
        <taxon>Bacteroidia</taxon>
        <taxon>Bacteroidales</taxon>
        <taxon>Tannerellaceae</taxon>
        <taxon>Parabacteroides</taxon>
    </lineage>
</organism>
<evidence type="ECO:0000313" key="1">
    <source>
        <dbReference type="EMBL" id="HIX74038.1"/>
    </source>
</evidence>
<dbReference type="AlphaFoldDB" id="A0A9D2BFE2"/>
<name>A0A9D2BFE2_9BACT</name>